<organism evidence="2 3">
    <name type="scientific">Trichonephila clavata</name>
    <name type="common">Joro spider</name>
    <name type="synonym">Nephila clavata</name>
    <dbReference type="NCBI Taxonomy" id="2740835"/>
    <lineage>
        <taxon>Eukaryota</taxon>
        <taxon>Metazoa</taxon>
        <taxon>Ecdysozoa</taxon>
        <taxon>Arthropoda</taxon>
        <taxon>Chelicerata</taxon>
        <taxon>Arachnida</taxon>
        <taxon>Araneae</taxon>
        <taxon>Araneomorphae</taxon>
        <taxon>Entelegynae</taxon>
        <taxon>Araneoidea</taxon>
        <taxon>Nephilidae</taxon>
        <taxon>Trichonephila</taxon>
    </lineage>
</organism>
<reference evidence="2" key="1">
    <citation type="submission" date="2020-07" db="EMBL/GenBank/DDBJ databases">
        <title>Multicomponent nature underlies the extraordinary mechanical properties of spider dragline silk.</title>
        <authorList>
            <person name="Kono N."/>
            <person name="Nakamura H."/>
            <person name="Mori M."/>
            <person name="Yoshida Y."/>
            <person name="Ohtoshi R."/>
            <person name="Malay A.D."/>
            <person name="Moran D.A.P."/>
            <person name="Tomita M."/>
            <person name="Numata K."/>
            <person name="Arakawa K."/>
        </authorList>
    </citation>
    <scope>NUCLEOTIDE SEQUENCE</scope>
</reference>
<feature type="region of interest" description="Disordered" evidence="1">
    <location>
        <begin position="135"/>
        <end position="155"/>
    </location>
</feature>
<feature type="region of interest" description="Disordered" evidence="1">
    <location>
        <begin position="182"/>
        <end position="202"/>
    </location>
</feature>
<feature type="compositionally biased region" description="Polar residues" evidence="1">
    <location>
        <begin position="189"/>
        <end position="202"/>
    </location>
</feature>
<dbReference type="OrthoDB" id="6776742at2759"/>
<name>A0A8X6JFT2_TRICU</name>
<keyword evidence="3" id="KW-1185">Reference proteome</keyword>
<comment type="caution">
    <text evidence="2">The sequence shown here is derived from an EMBL/GenBank/DDBJ whole genome shotgun (WGS) entry which is preliminary data.</text>
</comment>
<evidence type="ECO:0000313" key="2">
    <source>
        <dbReference type="EMBL" id="GFR23543.1"/>
    </source>
</evidence>
<gene>
    <name evidence="2" type="ORF">TNCT_62631</name>
</gene>
<dbReference type="AlphaFoldDB" id="A0A8X6JFT2"/>
<protein>
    <recommendedName>
        <fullName evidence="4">Retrotransposon gag domain-containing protein</fullName>
    </recommendedName>
</protein>
<evidence type="ECO:0000256" key="1">
    <source>
        <dbReference type="SAM" id="MobiDB-lite"/>
    </source>
</evidence>
<accession>A0A8X6JFT2</accession>
<sequence>LVSGTIATFIKSNPIPRNFNEFKLNLVREFETQINPADIHLQLAKTERISKETNIEYFYRIQEIASRINLDEEAETFYRIKGLKGDRAVEMQLKSSKDIQELKEKMKILNIQESKISTTNRPEFINPKYPMKRTPPHPTQLAHRPQHGRWHSGPNQPPMIYFRNQVDRYTYQVYPKRSASCHDHPSLIPTRSTMYPRNQRIS</sequence>
<evidence type="ECO:0008006" key="4">
    <source>
        <dbReference type="Google" id="ProtNLM"/>
    </source>
</evidence>
<dbReference type="Proteomes" id="UP000887116">
    <property type="component" value="Unassembled WGS sequence"/>
</dbReference>
<feature type="non-terminal residue" evidence="2">
    <location>
        <position position="1"/>
    </location>
</feature>
<proteinExistence type="predicted"/>
<evidence type="ECO:0000313" key="3">
    <source>
        <dbReference type="Proteomes" id="UP000887116"/>
    </source>
</evidence>
<dbReference type="EMBL" id="BMAO01028298">
    <property type="protein sequence ID" value="GFR23543.1"/>
    <property type="molecule type" value="Genomic_DNA"/>
</dbReference>